<comment type="caution">
    <text evidence="1">The sequence shown here is derived from an EMBL/GenBank/DDBJ whole genome shotgun (WGS) entry which is preliminary data.</text>
</comment>
<evidence type="ECO:0000313" key="1">
    <source>
        <dbReference type="EMBL" id="MCM2680935.1"/>
    </source>
</evidence>
<dbReference type="EMBL" id="JAMQGP010000008">
    <property type="protein sequence ID" value="MCM2680935.1"/>
    <property type="molecule type" value="Genomic_DNA"/>
</dbReference>
<organism evidence="1 2">
    <name type="scientific">Echinimonas agarilytica</name>
    <dbReference type="NCBI Taxonomy" id="1215918"/>
    <lineage>
        <taxon>Bacteria</taxon>
        <taxon>Pseudomonadati</taxon>
        <taxon>Pseudomonadota</taxon>
        <taxon>Gammaproteobacteria</taxon>
        <taxon>Alteromonadales</taxon>
        <taxon>Echinimonadaceae</taxon>
        <taxon>Echinimonas</taxon>
    </lineage>
</organism>
<proteinExistence type="predicted"/>
<name>A0AA42B899_9GAMM</name>
<dbReference type="AlphaFoldDB" id="A0AA42B899"/>
<accession>A0AA42B899</accession>
<reference evidence="1 2" key="1">
    <citation type="journal article" date="2013" name="Antonie Van Leeuwenhoek">
        <title>Echinimonas agarilytica gen. nov., sp. nov., a new gammaproteobacterium isolated from the sea urchin Strongylocentrotus intermedius.</title>
        <authorList>
            <person name="Nedashkovskaya O.I."/>
            <person name="Stenkova A.M."/>
            <person name="Zhukova N.V."/>
            <person name="Van Trappen S."/>
            <person name="Lee J.S."/>
            <person name="Kim S.B."/>
        </authorList>
    </citation>
    <scope>NUCLEOTIDE SEQUENCE [LARGE SCALE GENOMIC DNA]</scope>
    <source>
        <strain evidence="1 2">KMM 6351</strain>
    </source>
</reference>
<gene>
    <name evidence="1" type="ORF">NAF29_14865</name>
</gene>
<keyword evidence="2" id="KW-1185">Reference proteome</keyword>
<sequence>MAIRLSRKGWNNVLMLAVAAFIVIIQFSHQQLFTTQDSHAPLIMEEAVVMDVKVANLHLQRVGNGWRASDQTWSPERIETWIKLWQQPYAVHHQADLPVSNHFVSLHLLAKARADVYFFDAEQQIIYRRDLQQVWQIPSADLKKILEPMTTEVE</sequence>
<dbReference type="Proteomes" id="UP001165393">
    <property type="component" value="Unassembled WGS sequence"/>
</dbReference>
<dbReference type="RefSeq" id="WP_251262415.1">
    <property type="nucleotide sequence ID" value="NZ_JAMQGP010000008.1"/>
</dbReference>
<evidence type="ECO:0000313" key="2">
    <source>
        <dbReference type="Proteomes" id="UP001165393"/>
    </source>
</evidence>
<protein>
    <submittedName>
        <fullName evidence="1">Uncharacterized protein</fullName>
    </submittedName>
</protein>